<evidence type="ECO:0000256" key="3">
    <source>
        <dbReference type="ARBA" id="ARBA00023315"/>
    </source>
</evidence>
<dbReference type="InterPro" id="IPR020610">
    <property type="entry name" value="Thiolase_AS"/>
</dbReference>
<name>A0ABV6YZR7_UNCC1</name>
<evidence type="ECO:0000259" key="6">
    <source>
        <dbReference type="Pfam" id="PF02803"/>
    </source>
</evidence>
<dbReference type="InterPro" id="IPR016039">
    <property type="entry name" value="Thiolase-like"/>
</dbReference>
<dbReference type="Pfam" id="PF00108">
    <property type="entry name" value="Thiolase_N"/>
    <property type="match status" value="1"/>
</dbReference>
<keyword evidence="8" id="KW-1185">Reference proteome</keyword>
<feature type="domain" description="Thiolase N-terminal" evidence="5">
    <location>
        <begin position="1"/>
        <end position="191"/>
    </location>
</feature>
<dbReference type="InterPro" id="IPR020617">
    <property type="entry name" value="Thiolase_C"/>
</dbReference>
<evidence type="ECO:0000313" key="7">
    <source>
        <dbReference type="EMBL" id="MFC1851689.1"/>
    </source>
</evidence>
<sequence>ICGTGFQTIADAYDLLTADPPNKMDCILSFATENMSQTNLIHQGRRKKDSVWEFEDAPYKDFLLEGFQHYAYRTLMPGTAEKYGAMIGITRQECDEFAFESHEKARKAQLKQWNRFSNPNGNDYLKGSFAVDTVDQDGNELFVWRDEGTRYDISIDELSKLRPLLGPGGLVTPGTASQISDGAASVILMDRAFADKNNVPYIARIKGYQFSTVDPSIMGQGPVPAINTLLEKFDLKKSDIDLFEVNEAFAAQYLAVEKELELPREITNVNGGAIALGHNIAATGMRIIVDLVYELKRRGQKVGIGSACIGGGQGGAILVEVID</sequence>
<accession>A0ABV6YZR7</accession>
<gene>
    <name evidence="7" type="ORF">ACFL27_15980</name>
</gene>
<comment type="similarity">
    <text evidence="1 4">Belongs to the thiolase-like superfamily. Thiolase family.</text>
</comment>
<dbReference type="InterPro" id="IPR020616">
    <property type="entry name" value="Thiolase_N"/>
</dbReference>
<dbReference type="PROSITE" id="PS00099">
    <property type="entry name" value="THIOLASE_3"/>
    <property type="match status" value="1"/>
</dbReference>
<proteinExistence type="inferred from homology"/>
<organism evidence="7 8">
    <name type="scientific">candidate division CSSED10-310 bacterium</name>
    <dbReference type="NCBI Taxonomy" id="2855610"/>
    <lineage>
        <taxon>Bacteria</taxon>
        <taxon>Bacteria division CSSED10-310</taxon>
    </lineage>
</organism>
<dbReference type="SUPFAM" id="SSF53901">
    <property type="entry name" value="Thiolase-like"/>
    <property type="match status" value="2"/>
</dbReference>
<feature type="domain" description="Thiolase C-terminal" evidence="6">
    <location>
        <begin position="201"/>
        <end position="320"/>
    </location>
</feature>
<keyword evidence="3 4" id="KW-0012">Acyltransferase</keyword>
<dbReference type="PANTHER" id="PTHR18919:SF107">
    <property type="entry name" value="ACETYL-COA ACETYLTRANSFERASE, CYTOSOLIC"/>
    <property type="match status" value="1"/>
</dbReference>
<dbReference type="EC" id="2.3.1.-" evidence="7"/>
<dbReference type="CDD" id="cd00751">
    <property type="entry name" value="thiolase"/>
    <property type="match status" value="1"/>
</dbReference>
<evidence type="ECO:0000256" key="4">
    <source>
        <dbReference type="RuleBase" id="RU003557"/>
    </source>
</evidence>
<dbReference type="Gene3D" id="3.40.47.10">
    <property type="match status" value="2"/>
</dbReference>
<dbReference type="EMBL" id="JBHPBY010000215">
    <property type="protein sequence ID" value="MFC1851689.1"/>
    <property type="molecule type" value="Genomic_DNA"/>
</dbReference>
<protein>
    <submittedName>
        <fullName evidence="7">Thiolase family protein</fullName>
        <ecNumber evidence="7">2.3.1.-</ecNumber>
    </submittedName>
</protein>
<dbReference type="Pfam" id="PF02803">
    <property type="entry name" value="Thiolase_C"/>
    <property type="match status" value="1"/>
</dbReference>
<feature type="non-terminal residue" evidence="7">
    <location>
        <position position="1"/>
    </location>
</feature>
<evidence type="ECO:0000313" key="8">
    <source>
        <dbReference type="Proteomes" id="UP001594351"/>
    </source>
</evidence>
<comment type="caution">
    <text evidence="7">The sequence shown here is derived from an EMBL/GenBank/DDBJ whole genome shotgun (WGS) entry which is preliminary data.</text>
</comment>
<dbReference type="Proteomes" id="UP001594351">
    <property type="component" value="Unassembled WGS sequence"/>
</dbReference>
<reference evidence="7 8" key="1">
    <citation type="submission" date="2024-09" db="EMBL/GenBank/DDBJ databases">
        <title>Laminarin stimulates single cell rates of sulfate reduction while oxygen inhibits transcriptomic activity in coastal marine sediment.</title>
        <authorList>
            <person name="Lindsay M."/>
            <person name="Orcutt B."/>
            <person name="Emerson D."/>
            <person name="Stepanauskas R."/>
            <person name="D'Angelo T."/>
        </authorList>
    </citation>
    <scope>NUCLEOTIDE SEQUENCE [LARGE SCALE GENOMIC DNA]</scope>
    <source>
        <strain evidence="7">SAG AM-311-K15</strain>
    </source>
</reference>
<dbReference type="PANTHER" id="PTHR18919">
    <property type="entry name" value="ACETYL-COA C-ACYLTRANSFERASE"/>
    <property type="match status" value="1"/>
</dbReference>
<dbReference type="NCBIfam" id="TIGR01930">
    <property type="entry name" value="AcCoA-C-Actrans"/>
    <property type="match status" value="1"/>
</dbReference>
<dbReference type="GO" id="GO:0016746">
    <property type="term" value="F:acyltransferase activity"/>
    <property type="evidence" value="ECO:0007669"/>
    <property type="project" value="UniProtKB-KW"/>
</dbReference>
<dbReference type="InterPro" id="IPR002155">
    <property type="entry name" value="Thiolase"/>
</dbReference>
<evidence type="ECO:0000256" key="2">
    <source>
        <dbReference type="ARBA" id="ARBA00022679"/>
    </source>
</evidence>
<evidence type="ECO:0000256" key="1">
    <source>
        <dbReference type="ARBA" id="ARBA00010982"/>
    </source>
</evidence>
<keyword evidence="2 4" id="KW-0808">Transferase</keyword>
<evidence type="ECO:0000259" key="5">
    <source>
        <dbReference type="Pfam" id="PF00108"/>
    </source>
</evidence>